<protein>
    <submittedName>
        <fullName evidence="4">DNA-binding transcriptional regulator YbjK</fullName>
    </submittedName>
</protein>
<dbReference type="InterPro" id="IPR009057">
    <property type="entry name" value="Homeodomain-like_sf"/>
</dbReference>
<dbReference type="SUPFAM" id="SSF46689">
    <property type="entry name" value="Homeodomain-like"/>
    <property type="match status" value="1"/>
</dbReference>
<dbReference type="InterPro" id="IPR001647">
    <property type="entry name" value="HTH_TetR"/>
</dbReference>
<gene>
    <name evidence="4" type="ORF">SAMN04489764_1165</name>
</gene>
<name>A0A1H1BWG3_9ACTN</name>
<keyword evidence="1 2" id="KW-0238">DNA-binding</keyword>
<dbReference type="EMBL" id="FNKK01000002">
    <property type="protein sequence ID" value="SDQ56282.1"/>
    <property type="molecule type" value="Genomic_DNA"/>
</dbReference>
<dbReference type="STRING" id="35622.SAMN04489764_1165"/>
<evidence type="ECO:0000313" key="5">
    <source>
        <dbReference type="Proteomes" id="UP000217103"/>
    </source>
</evidence>
<feature type="domain" description="HTH tetR-type" evidence="3">
    <location>
        <begin position="5"/>
        <end position="65"/>
    </location>
</feature>
<evidence type="ECO:0000256" key="1">
    <source>
        <dbReference type="ARBA" id="ARBA00023125"/>
    </source>
</evidence>
<proteinExistence type="predicted"/>
<accession>A0A1H1BWG3</accession>
<sequence>MAENRVRRDRLSDAAIEVLASQGGRGLTHRTVDRTAGLPEGTAKNYFPTRDSLLQAAAERCVERYWSELRQAELHTVDQLLVLLRRLMDRALTVNRSRVLAYIELHAEASRNPRIQQTLARLTRADLDLHLAAHQAAGLPATRESAAVVTLAINSALTYLLTQPPDVLASYGLDDLDRFLSRLISTVYPHRPR</sequence>
<reference evidence="4 5" key="1">
    <citation type="submission" date="2016-10" db="EMBL/GenBank/DDBJ databases">
        <authorList>
            <person name="de Groot N.N."/>
        </authorList>
    </citation>
    <scope>NUCLEOTIDE SEQUENCE [LARGE SCALE GENOMIC DNA]</scope>
    <source>
        <strain evidence="4 5">DSM 43794</strain>
    </source>
</reference>
<organism evidence="4 5">
    <name type="scientific">Thermostaphylospora chromogena</name>
    <dbReference type="NCBI Taxonomy" id="35622"/>
    <lineage>
        <taxon>Bacteria</taxon>
        <taxon>Bacillati</taxon>
        <taxon>Actinomycetota</taxon>
        <taxon>Actinomycetes</taxon>
        <taxon>Streptosporangiales</taxon>
        <taxon>Thermomonosporaceae</taxon>
        <taxon>Thermostaphylospora</taxon>
    </lineage>
</organism>
<dbReference type="OrthoDB" id="7506349at2"/>
<dbReference type="InterPro" id="IPR041583">
    <property type="entry name" value="TetR_C_31"/>
</dbReference>
<keyword evidence="5" id="KW-1185">Reference proteome</keyword>
<dbReference type="Gene3D" id="1.10.357.10">
    <property type="entry name" value="Tetracycline Repressor, domain 2"/>
    <property type="match status" value="1"/>
</dbReference>
<evidence type="ECO:0000313" key="4">
    <source>
        <dbReference type="EMBL" id="SDQ56282.1"/>
    </source>
</evidence>
<evidence type="ECO:0000259" key="3">
    <source>
        <dbReference type="PROSITE" id="PS50977"/>
    </source>
</evidence>
<dbReference type="GO" id="GO:0003677">
    <property type="term" value="F:DNA binding"/>
    <property type="evidence" value="ECO:0007669"/>
    <property type="project" value="UniProtKB-UniRule"/>
</dbReference>
<feature type="DNA-binding region" description="H-T-H motif" evidence="2">
    <location>
        <begin position="28"/>
        <end position="47"/>
    </location>
</feature>
<dbReference type="RefSeq" id="WP_093258112.1">
    <property type="nucleotide sequence ID" value="NZ_FNKK01000002.1"/>
</dbReference>
<dbReference type="PROSITE" id="PS50977">
    <property type="entry name" value="HTH_TETR_2"/>
    <property type="match status" value="1"/>
</dbReference>
<dbReference type="AlphaFoldDB" id="A0A1H1BWG3"/>
<evidence type="ECO:0000256" key="2">
    <source>
        <dbReference type="PROSITE-ProRule" id="PRU00335"/>
    </source>
</evidence>
<dbReference type="Proteomes" id="UP000217103">
    <property type="component" value="Unassembled WGS sequence"/>
</dbReference>
<dbReference type="Pfam" id="PF17940">
    <property type="entry name" value="TetR_C_31"/>
    <property type="match status" value="1"/>
</dbReference>